<dbReference type="EMBL" id="FOVI01000016">
    <property type="protein sequence ID" value="SFN99967.1"/>
    <property type="molecule type" value="Genomic_DNA"/>
</dbReference>
<evidence type="ECO:0000313" key="1">
    <source>
        <dbReference type="EMBL" id="SFN99967.1"/>
    </source>
</evidence>
<organism evidence="1 2">
    <name type="scientific">Paenimyroides ummariense</name>
    <dbReference type="NCBI Taxonomy" id="913024"/>
    <lineage>
        <taxon>Bacteria</taxon>
        <taxon>Pseudomonadati</taxon>
        <taxon>Bacteroidota</taxon>
        <taxon>Flavobacteriia</taxon>
        <taxon>Flavobacteriales</taxon>
        <taxon>Flavobacteriaceae</taxon>
        <taxon>Paenimyroides</taxon>
    </lineage>
</organism>
<dbReference type="AlphaFoldDB" id="A0A1I5DLF3"/>
<name>A0A1I5DLF3_9FLAO</name>
<proteinExistence type="predicted"/>
<accession>A0A1I5DLF3</accession>
<keyword evidence="2" id="KW-1185">Reference proteome</keyword>
<dbReference type="RefSeq" id="WP_177205775.1">
    <property type="nucleotide sequence ID" value="NZ_FOVI01000016.1"/>
</dbReference>
<protein>
    <submittedName>
        <fullName evidence="1">Uncharacterized protein</fullName>
    </submittedName>
</protein>
<evidence type="ECO:0000313" key="2">
    <source>
        <dbReference type="Proteomes" id="UP000199036"/>
    </source>
</evidence>
<reference evidence="2" key="1">
    <citation type="submission" date="2016-10" db="EMBL/GenBank/DDBJ databases">
        <authorList>
            <person name="Varghese N."/>
            <person name="Submissions S."/>
        </authorList>
    </citation>
    <scope>NUCLEOTIDE SEQUENCE [LARGE SCALE GENOMIC DNA]</scope>
    <source>
        <strain evidence="2">DS-12</strain>
    </source>
</reference>
<dbReference type="Proteomes" id="UP000199036">
    <property type="component" value="Unassembled WGS sequence"/>
</dbReference>
<sequence length="48" mass="5732">MGFHVYYHGGWWGTDIIYSPESDATICVFTLQKDFQHIINLFNNFKNY</sequence>
<gene>
    <name evidence="1" type="ORF">SAMN05421741_11643</name>
</gene>